<protein>
    <submittedName>
        <fullName evidence="1">Uncharacterized protein</fullName>
    </submittedName>
</protein>
<dbReference type="InterPro" id="IPR001680">
    <property type="entry name" value="WD40_rpt"/>
</dbReference>
<sequence>MASANTSSVFLSVGDDLKLWDASSTCKLASSQKIPGVLNISRAVFSPRADCIAVVGKTDSHSSIYTIDLTKKGFVGSPAVDVFCQNAQSISSTSRNSPLEKISYTDLAFGNISNVIAGGAESGEINLFSRRTGKLSKLLPAPGFPLTALLFSSDDIMLFSGDANGTVHFRPIGEARSDGSFSTKQQGIFKFRAVPFNPAMLVSAHFGGAVCLLDIHAMDVVLTFEHHMADCRDVCFSPANEAMAVSVGMDNRINFYDMREKKKLNCLTADSSVTSATFLPSGHELLCGTATGKILHFDLRSSTEPRTIQAHSGPVTCLALQPERQRTTNFQPETLLSAGYTATARKPSPGLTGRNTQTVADAAVSEPSSYAGPRVISMTDAKLNRSISIPKTAKNPSRTTVATASTALKPASSILRLSELKKSPELLVKEVHRKEIGQGDGVLATPLVAPLPRAPPMTLPGLCSSNVAPPAVSVHTETAVRKLTNGNNAAKCEPFFLGRSNGNGVAECESNDLNEPKSDELSATILHSDSIAAAEQNPVLGENAFMTRVRSLEEALILQTKISSLDVQDFVYEYESDVNYRMCGIEDDLKLLRAEVANNSAILQAVLI</sequence>
<evidence type="ECO:0000313" key="2">
    <source>
        <dbReference type="Proteomes" id="UP000192578"/>
    </source>
</evidence>
<proteinExistence type="predicted"/>
<dbReference type="InterPro" id="IPR036322">
    <property type="entry name" value="WD40_repeat_dom_sf"/>
</dbReference>
<comment type="caution">
    <text evidence="1">The sequence shown here is derived from an EMBL/GenBank/DDBJ whole genome shotgun (WGS) entry which is preliminary data.</text>
</comment>
<dbReference type="GO" id="GO:0005814">
    <property type="term" value="C:centriole"/>
    <property type="evidence" value="ECO:0007669"/>
    <property type="project" value="TreeGrafter"/>
</dbReference>
<dbReference type="GO" id="GO:0043015">
    <property type="term" value="F:gamma-tubulin binding"/>
    <property type="evidence" value="ECO:0007669"/>
    <property type="project" value="TreeGrafter"/>
</dbReference>
<dbReference type="InterPro" id="IPR052818">
    <property type="entry name" value="NEDD1_Spindle_Assembly"/>
</dbReference>
<dbReference type="Pfam" id="PF00400">
    <property type="entry name" value="WD40"/>
    <property type="match status" value="1"/>
</dbReference>
<reference evidence="2" key="1">
    <citation type="submission" date="2017-01" db="EMBL/GenBank/DDBJ databases">
        <title>Comparative genomics of anhydrobiosis in the tardigrade Hypsibius dujardini.</title>
        <authorList>
            <person name="Yoshida Y."/>
            <person name="Koutsovoulos G."/>
            <person name="Laetsch D."/>
            <person name="Stevens L."/>
            <person name="Kumar S."/>
            <person name="Horikawa D."/>
            <person name="Ishino K."/>
            <person name="Komine S."/>
            <person name="Tomita M."/>
            <person name="Blaxter M."/>
            <person name="Arakawa K."/>
        </authorList>
    </citation>
    <scope>NUCLEOTIDE SEQUENCE [LARGE SCALE GENOMIC DNA]</scope>
    <source>
        <strain evidence="2">Z151</strain>
    </source>
</reference>
<dbReference type="OrthoDB" id="1602884at2759"/>
<organism evidence="1 2">
    <name type="scientific">Hypsibius exemplaris</name>
    <name type="common">Freshwater tardigrade</name>
    <dbReference type="NCBI Taxonomy" id="2072580"/>
    <lineage>
        <taxon>Eukaryota</taxon>
        <taxon>Metazoa</taxon>
        <taxon>Ecdysozoa</taxon>
        <taxon>Tardigrada</taxon>
        <taxon>Eutardigrada</taxon>
        <taxon>Parachela</taxon>
        <taxon>Hypsibioidea</taxon>
        <taxon>Hypsibiidae</taxon>
        <taxon>Hypsibius</taxon>
    </lineage>
</organism>
<dbReference type="EMBL" id="MTYJ01000035">
    <property type="protein sequence ID" value="OQV19814.1"/>
    <property type="molecule type" value="Genomic_DNA"/>
</dbReference>
<dbReference type="AlphaFoldDB" id="A0A1W0WX75"/>
<gene>
    <name evidence="1" type="ORF">BV898_06085</name>
</gene>
<name>A0A1W0WX75_HYPEX</name>
<dbReference type="Proteomes" id="UP000192578">
    <property type="component" value="Unassembled WGS sequence"/>
</dbReference>
<keyword evidence="2" id="KW-1185">Reference proteome</keyword>
<dbReference type="InterPro" id="IPR015943">
    <property type="entry name" value="WD40/YVTN_repeat-like_dom_sf"/>
</dbReference>
<dbReference type="PANTHER" id="PTHR44414:SF1">
    <property type="entry name" value="PROTEIN NEDD1"/>
    <property type="match status" value="1"/>
</dbReference>
<dbReference type="GO" id="GO:0000278">
    <property type="term" value="P:mitotic cell cycle"/>
    <property type="evidence" value="ECO:0007669"/>
    <property type="project" value="TreeGrafter"/>
</dbReference>
<dbReference type="GO" id="GO:0000922">
    <property type="term" value="C:spindle pole"/>
    <property type="evidence" value="ECO:0007669"/>
    <property type="project" value="TreeGrafter"/>
</dbReference>
<dbReference type="GO" id="GO:0036064">
    <property type="term" value="C:ciliary basal body"/>
    <property type="evidence" value="ECO:0007669"/>
    <property type="project" value="TreeGrafter"/>
</dbReference>
<dbReference type="GO" id="GO:0005813">
    <property type="term" value="C:centrosome"/>
    <property type="evidence" value="ECO:0007669"/>
    <property type="project" value="TreeGrafter"/>
</dbReference>
<dbReference type="SMART" id="SM00320">
    <property type="entry name" value="WD40"/>
    <property type="match status" value="5"/>
</dbReference>
<dbReference type="SUPFAM" id="SSF50978">
    <property type="entry name" value="WD40 repeat-like"/>
    <property type="match status" value="1"/>
</dbReference>
<dbReference type="PANTHER" id="PTHR44414">
    <property type="entry name" value="PROTEIN NEDD1"/>
    <property type="match status" value="1"/>
</dbReference>
<evidence type="ECO:0000313" key="1">
    <source>
        <dbReference type="EMBL" id="OQV19814.1"/>
    </source>
</evidence>
<dbReference type="GO" id="GO:0005737">
    <property type="term" value="C:cytoplasm"/>
    <property type="evidence" value="ECO:0007669"/>
    <property type="project" value="TreeGrafter"/>
</dbReference>
<accession>A0A1W0WX75</accession>
<dbReference type="Gene3D" id="2.130.10.10">
    <property type="entry name" value="YVTN repeat-like/Quinoprotein amine dehydrogenase"/>
    <property type="match status" value="2"/>
</dbReference>
<dbReference type="GO" id="GO:0007020">
    <property type="term" value="P:microtubule nucleation"/>
    <property type="evidence" value="ECO:0007669"/>
    <property type="project" value="TreeGrafter"/>
</dbReference>